<dbReference type="InterPro" id="IPR029016">
    <property type="entry name" value="GAF-like_dom_sf"/>
</dbReference>
<feature type="domain" description="GAF" evidence="14">
    <location>
        <begin position="307"/>
        <end position="453"/>
    </location>
</feature>
<feature type="transmembrane region" description="Helical" evidence="13">
    <location>
        <begin position="40"/>
        <end position="58"/>
    </location>
</feature>
<sequence>MADVRIRPSLLRWLSCLLVSVALVAAVSAALVLLEPYVPVLSLLVLYLLAVLPVAFVWGVSPAAAVSVASVAVFAVMFLPSPAGAVDPRDVFALGVFLITAVVVGELAARSRRQAREAARLVEEQAALRRVATLVAQGTPRSEVFEAVLREVALLCGADLARLERYEADGTVLGVAGWSRVPVRLAVGTRFTLDGLSVAAQVRRTGGAVRVNSFARAGGEIAREARELGIRASVGCPIMLTGRLWGVIAASSSVGPFPDDTESQIADFTDLLATAIANAESRGELNRLAEEQAALRRVATQVALGASQAEVFTTVTDEVARLLHFDLAVLQRFEPDGTATHLAGGGWNAEALRMGQVVEVDPCGSIAAVMRTGRSAQTHDFSRAGADLADVVRREAILASAASPITVEGKLWGVLAVASRTAALLSDVEQRLSDFTELVATAVANTQSRAEITTLVQDLATRGRVATLVACGTPADQVFAAVVDNVGRALRADATIIVRYDDQDGLATVVARIGGNPLDVSVGSRVELEPSAVLAKVRLTGRSCRDDGREDHDNPASGEFVDLVHGVAVESVATPIVLGGRTWGALGVGTRDERFPGGAEQRMAGFAELVAIAAGNAESQAELAASRARVVVAADEARRRIERDLHDGVQQRLVSLGLEMRLAESAVPPELGEVRSGIGRMAEEVTAVLDELREMSRGIHPAILSEGGLGPALRTLARRSVIPVEVDVRTDTRFPEAVEVAAYYVACEALANTAKHARASHATVAVRDQDGAVHLAVHDDGVGGARPVRGSGLIGLRDRVEALGGLLVVRSAPGDGTLVMATLPPQPS</sequence>
<protein>
    <recommendedName>
        <fullName evidence="3">histidine kinase</fullName>
        <ecNumber evidence="3">2.7.13.3</ecNumber>
    </recommendedName>
</protein>
<dbReference type="Pfam" id="PF13493">
    <property type="entry name" value="DUF4118"/>
    <property type="match status" value="1"/>
</dbReference>
<evidence type="ECO:0000256" key="8">
    <source>
        <dbReference type="ARBA" id="ARBA00022777"/>
    </source>
</evidence>
<dbReference type="SUPFAM" id="SSF55781">
    <property type="entry name" value="GAF domain-like"/>
    <property type="match status" value="3"/>
</dbReference>
<keyword evidence="6 13" id="KW-0812">Transmembrane</keyword>
<dbReference type="Pfam" id="PF07730">
    <property type="entry name" value="HisKA_3"/>
    <property type="match status" value="1"/>
</dbReference>
<feature type="transmembrane region" description="Helical" evidence="13">
    <location>
        <begin position="65"/>
        <end position="85"/>
    </location>
</feature>
<evidence type="ECO:0000256" key="12">
    <source>
        <dbReference type="ARBA" id="ARBA00023136"/>
    </source>
</evidence>
<dbReference type="SUPFAM" id="SSF55874">
    <property type="entry name" value="ATPase domain of HSP90 chaperone/DNA topoisomerase II/histidine kinase"/>
    <property type="match status" value="1"/>
</dbReference>
<dbReference type="Gene3D" id="3.30.565.10">
    <property type="entry name" value="Histidine kinase-like ATPase, C-terminal domain"/>
    <property type="match status" value="1"/>
</dbReference>
<keyword evidence="7" id="KW-0547">Nucleotide-binding</keyword>
<dbReference type="InterPro" id="IPR050482">
    <property type="entry name" value="Sensor_HK_TwoCompSys"/>
</dbReference>
<evidence type="ECO:0000256" key="10">
    <source>
        <dbReference type="ARBA" id="ARBA00022989"/>
    </source>
</evidence>
<dbReference type="InterPro" id="IPR003018">
    <property type="entry name" value="GAF"/>
</dbReference>
<evidence type="ECO:0000256" key="13">
    <source>
        <dbReference type="SAM" id="Phobius"/>
    </source>
</evidence>
<keyword evidence="11" id="KW-0902">Two-component regulatory system</keyword>
<keyword evidence="12 13" id="KW-0472">Membrane</keyword>
<comment type="caution">
    <text evidence="15">The sequence shown here is derived from an EMBL/GenBank/DDBJ whole genome shotgun (WGS) entry which is preliminary data.</text>
</comment>
<reference evidence="16" key="1">
    <citation type="journal article" date="2019" name="Int. J. Syst. Evol. Microbiol.">
        <title>The Global Catalogue of Microorganisms (GCM) 10K type strain sequencing project: providing services to taxonomists for standard genome sequencing and annotation.</title>
        <authorList>
            <consortium name="The Broad Institute Genomics Platform"/>
            <consortium name="The Broad Institute Genome Sequencing Center for Infectious Disease"/>
            <person name="Wu L."/>
            <person name="Ma J."/>
        </authorList>
    </citation>
    <scope>NUCLEOTIDE SEQUENCE [LARGE SCALE GENOMIC DNA]</scope>
    <source>
        <strain evidence="16">JCM 12165</strain>
    </source>
</reference>
<dbReference type="Gene3D" id="3.30.450.40">
    <property type="match status" value="3"/>
</dbReference>
<proteinExistence type="predicted"/>
<dbReference type="Pfam" id="PF01590">
    <property type="entry name" value="GAF"/>
    <property type="match status" value="3"/>
</dbReference>
<feature type="transmembrane region" description="Helical" evidence="13">
    <location>
        <begin position="12"/>
        <end position="34"/>
    </location>
</feature>
<dbReference type="EMBL" id="JBHUCP010000010">
    <property type="protein sequence ID" value="MFD1531160.1"/>
    <property type="molecule type" value="Genomic_DNA"/>
</dbReference>
<keyword evidence="10 13" id="KW-1133">Transmembrane helix</keyword>
<evidence type="ECO:0000256" key="2">
    <source>
        <dbReference type="ARBA" id="ARBA00004141"/>
    </source>
</evidence>
<dbReference type="Gene3D" id="1.20.120.620">
    <property type="entry name" value="Backbone structure of the membrane domain of e. Coli histidine kinase receptor kdpd"/>
    <property type="match status" value="1"/>
</dbReference>
<evidence type="ECO:0000313" key="15">
    <source>
        <dbReference type="EMBL" id="MFD1531160.1"/>
    </source>
</evidence>
<name>A0ABW4FKM5_9PSEU</name>
<evidence type="ECO:0000256" key="4">
    <source>
        <dbReference type="ARBA" id="ARBA00022553"/>
    </source>
</evidence>
<evidence type="ECO:0000259" key="14">
    <source>
        <dbReference type="SMART" id="SM00065"/>
    </source>
</evidence>
<accession>A0ABW4FKM5</accession>
<comment type="subcellular location">
    <subcellularLocation>
        <location evidence="2">Membrane</location>
        <topology evidence="2">Multi-pass membrane protein</topology>
    </subcellularLocation>
</comment>
<feature type="domain" description="GAF" evidence="14">
    <location>
        <begin position="140"/>
        <end position="286"/>
    </location>
</feature>
<evidence type="ECO:0000256" key="3">
    <source>
        <dbReference type="ARBA" id="ARBA00012438"/>
    </source>
</evidence>
<evidence type="ECO:0000256" key="5">
    <source>
        <dbReference type="ARBA" id="ARBA00022679"/>
    </source>
</evidence>
<feature type="transmembrane region" description="Helical" evidence="13">
    <location>
        <begin position="91"/>
        <end position="109"/>
    </location>
</feature>
<dbReference type="RefSeq" id="WP_343973852.1">
    <property type="nucleotide sequence ID" value="NZ_BAAAJG010000004.1"/>
</dbReference>
<evidence type="ECO:0000256" key="1">
    <source>
        <dbReference type="ARBA" id="ARBA00000085"/>
    </source>
</evidence>
<evidence type="ECO:0000256" key="6">
    <source>
        <dbReference type="ARBA" id="ARBA00022692"/>
    </source>
</evidence>
<gene>
    <name evidence="15" type="ORF">ACFSCY_17110</name>
</gene>
<dbReference type="SMART" id="SM00065">
    <property type="entry name" value="GAF"/>
    <property type="match status" value="3"/>
</dbReference>
<dbReference type="InterPro" id="IPR011712">
    <property type="entry name" value="Sig_transdc_His_kin_sub3_dim/P"/>
</dbReference>
<organism evidence="15 16">
    <name type="scientific">Pseudonocardia aurantiaca</name>
    <dbReference type="NCBI Taxonomy" id="75290"/>
    <lineage>
        <taxon>Bacteria</taxon>
        <taxon>Bacillati</taxon>
        <taxon>Actinomycetota</taxon>
        <taxon>Actinomycetes</taxon>
        <taxon>Pseudonocardiales</taxon>
        <taxon>Pseudonocardiaceae</taxon>
        <taxon>Pseudonocardia</taxon>
    </lineage>
</organism>
<keyword evidence="9" id="KW-0067">ATP-binding</keyword>
<dbReference type="InterPro" id="IPR038318">
    <property type="entry name" value="KdpD_sf"/>
</dbReference>
<keyword evidence="5" id="KW-0808">Transferase</keyword>
<dbReference type="PANTHER" id="PTHR24421:SF10">
    <property type="entry name" value="NITRATE_NITRITE SENSOR PROTEIN NARQ"/>
    <property type="match status" value="1"/>
</dbReference>
<evidence type="ECO:0000256" key="7">
    <source>
        <dbReference type="ARBA" id="ARBA00022741"/>
    </source>
</evidence>
<dbReference type="EC" id="2.7.13.3" evidence="3"/>
<evidence type="ECO:0000256" key="11">
    <source>
        <dbReference type="ARBA" id="ARBA00023012"/>
    </source>
</evidence>
<comment type="catalytic activity">
    <reaction evidence="1">
        <text>ATP + protein L-histidine = ADP + protein N-phospho-L-histidine.</text>
        <dbReference type="EC" id="2.7.13.3"/>
    </reaction>
</comment>
<feature type="domain" description="GAF" evidence="14">
    <location>
        <begin position="474"/>
        <end position="624"/>
    </location>
</feature>
<dbReference type="Gene3D" id="1.20.5.1930">
    <property type="match status" value="1"/>
</dbReference>
<dbReference type="InterPro" id="IPR025201">
    <property type="entry name" value="KdpD_TM"/>
</dbReference>
<dbReference type="InterPro" id="IPR036890">
    <property type="entry name" value="HATPase_C_sf"/>
</dbReference>
<dbReference type="PANTHER" id="PTHR24421">
    <property type="entry name" value="NITRATE/NITRITE SENSOR PROTEIN NARX-RELATED"/>
    <property type="match status" value="1"/>
</dbReference>
<dbReference type="Proteomes" id="UP001597145">
    <property type="component" value="Unassembled WGS sequence"/>
</dbReference>
<dbReference type="CDD" id="cd16917">
    <property type="entry name" value="HATPase_UhpB-NarQ-NarX-like"/>
    <property type="match status" value="1"/>
</dbReference>
<keyword evidence="8" id="KW-0418">Kinase</keyword>
<evidence type="ECO:0000256" key="9">
    <source>
        <dbReference type="ARBA" id="ARBA00022840"/>
    </source>
</evidence>
<keyword evidence="16" id="KW-1185">Reference proteome</keyword>
<keyword evidence="4" id="KW-0597">Phosphoprotein</keyword>
<evidence type="ECO:0000313" key="16">
    <source>
        <dbReference type="Proteomes" id="UP001597145"/>
    </source>
</evidence>